<dbReference type="RefSeq" id="WP_161098973.1">
    <property type="nucleotide sequence ID" value="NZ_WWCW01000106.1"/>
</dbReference>
<comment type="caution">
    <text evidence="1">The sequence shown here is derived from an EMBL/GenBank/DDBJ whole genome shotgun (WGS) entry which is preliminary data.</text>
</comment>
<reference evidence="1 2" key="1">
    <citation type="submission" date="2020-01" db="EMBL/GenBank/DDBJ databases">
        <title>Novel species isolated from a subtropical stream in China.</title>
        <authorList>
            <person name="Lu H."/>
        </authorList>
    </citation>
    <scope>NUCLEOTIDE SEQUENCE [LARGE SCALE GENOMIC DNA]</scope>
    <source>
        <strain evidence="1 2">FT82W</strain>
    </source>
</reference>
<evidence type="ECO:0000313" key="2">
    <source>
        <dbReference type="Proteomes" id="UP000470302"/>
    </source>
</evidence>
<dbReference type="AlphaFoldDB" id="A0A845G8I0"/>
<evidence type="ECO:0000313" key="1">
    <source>
        <dbReference type="EMBL" id="MYM90161.1"/>
    </source>
</evidence>
<gene>
    <name evidence="1" type="ORF">GTP91_23680</name>
</gene>
<proteinExistence type="predicted"/>
<accession>A0A845G8I0</accession>
<protein>
    <submittedName>
        <fullName evidence="1">Uncharacterized protein</fullName>
    </submittedName>
</protein>
<organism evidence="1 2">
    <name type="scientific">Duganella vulcania</name>
    <dbReference type="NCBI Taxonomy" id="2692166"/>
    <lineage>
        <taxon>Bacteria</taxon>
        <taxon>Pseudomonadati</taxon>
        <taxon>Pseudomonadota</taxon>
        <taxon>Betaproteobacteria</taxon>
        <taxon>Burkholderiales</taxon>
        <taxon>Oxalobacteraceae</taxon>
        <taxon>Telluria group</taxon>
        <taxon>Duganella</taxon>
    </lineage>
</organism>
<dbReference type="EMBL" id="WWCW01000106">
    <property type="protein sequence ID" value="MYM90161.1"/>
    <property type="molecule type" value="Genomic_DNA"/>
</dbReference>
<sequence>MNNQVMIENQIKKMPSDAAATFLMETFPVEDPNYGNAFKIMTHRSWSRDDQIRLARFYLKKMPFATSKPYEVFASFMAIKTLISVVKEALPTKPNDREFVAYYVAPVLKKNIKSEADRNSVDKFLSELKSNTIQSKSATIGSEF</sequence>
<dbReference type="Proteomes" id="UP000470302">
    <property type="component" value="Unassembled WGS sequence"/>
</dbReference>
<name>A0A845G8I0_9BURK</name>